<dbReference type="Gene3D" id="3.40.1030.10">
    <property type="entry name" value="Nucleoside phosphorylase/phosphoribosyltransferase catalytic domain"/>
    <property type="match status" value="1"/>
</dbReference>
<evidence type="ECO:0000256" key="3">
    <source>
        <dbReference type="HAMAP-Rule" id="MF_00211"/>
    </source>
</evidence>
<feature type="binding site" evidence="3">
    <location>
        <begin position="107"/>
        <end position="115"/>
    </location>
    <ligand>
        <name>5-phospho-alpha-D-ribose 1-diphosphate</name>
        <dbReference type="ChEBI" id="CHEBI:58017"/>
    </ligand>
</feature>
<dbReference type="InterPro" id="IPR017459">
    <property type="entry name" value="Glycosyl_Trfase_fam3_N_dom"/>
</dbReference>
<dbReference type="STRING" id="551991.SAMN05192529_103146"/>
<keyword evidence="3" id="KW-0057">Aromatic amino acid biosynthesis</keyword>
<feature type="binding site" evidence="3">
    <location>
        <position position="110"/>
    </location>
    <ligand>
        <name>anthranilate</name>
        <dbReference type="ChEBI" id="CHEBI:16567"/>
        <label>1</label>
    </ligand>
</feature>
<dbReference type="UniPathway" id="UPA00035">
    <property type="reaction ID" value="UER00041"/>
</dbReference>
<dbReference type="EMBL" id="FNQY01000003">
    <property type="protein sequence ID" value="SDZ88271.1"/>
    <property type="molecule type" value="Genomic_DNA"/>
</dbReference>
<gene>
    <name evidence="3" type="primary">trpD</name>
    <name evidence="6" type="ORF">SAMN05192529_103146</name>
</gene>
<feature type="domain" description="Glycosyl transferase family 3 N-terminal" evidence="5">
    <location>
        <begin position="2"/>
        <end position="63"/>
    </location>
</feature>
<dbReference type="GO" id="GO:0000287">
    <property type="term" value="F:magnesium ion binding"/>
    <property type="evidence" value="ECO:0007669"/>
    <property type="project" value="UniProtKB-UniRule"/>
</dbReference>
<dbReference type="Proteomes" id="UP000199041">
    <property type="component" value="Unassembled WGS sequence"/>
</dbReference>
<reference evidence="6 7" key="1">
    <citation type="submission" date="2016-10" db="EMBL/GenBank/DDBJ databases">
        <authorList>
            <person name="de Groot N.N."/>
        </authorList>
    </citation>
    <scope>NUCLEOTIDE SEQUENCE [LARGE SCALE GENOMIC DNA]</scope>
    <source>
        <strain evidence="6 7">Vu-144</strain>
    </source>
</reference>
<evidence type="ECO:0000259" key="5">
    <source>
        <dbReference type="Pfam" id="PF02885"/>
    </source>
</evidence>
<feature type="binding site" evidence="3">
    <location>
        <position position="224"/>
    </location>
    <ligand>
        <name>Mg(2+)</name>
        <dbReference type="ChEBI" id="CHEBI:18420"/>
        <label>1</label>
    </ligand>
</feature>
<keyword evidence="3" id="KW-0822">Tryptophan biosynthesis</keyword>
<keyword evidence="3" id="KW-0028">Amino-acid biosynthesis</keyword>
<evidence type="ECO:0000313" key="6">
    <source>
        <dbReference type="EMBL" id="SDZ88271.1"/>
    </source>
</evidence>
<evidence type="ECO:0000259" key="4">
    <source>
        <dbReference type="Pfam" id="PF00591"/>
    </source>
</evidence>
<name>A0A1H3WNC0_9BACT</name>
<dbReference type="InterPro" id="IPR036320">
    <property type="entry name" value="Glycosyl_Trfase_fam3_N_dom_sf"/>
</dbReference>
<evidence type="ECO:0000256" key="1">
    <source>
        <dbReference type="ARBA" id="ARBA00022676"/>
    </source>
</evidence>
<feature type="binding site" evidence="3">
    <location>
        <position position="119"/>
    </location>
    <ligand>
        <name>5-phospho-alpha-D-ribose 1-diphosphate</name>
        <dbReference type="ChEBI" id="CHEBI:58017"/>
    </ligand>
</feature>
<dbReference type="Gene3D" id="1.20.970.10">
    <property type="entry name" value="Transferase, Pyrimidine Nucleoside Phosphorylase, Chain C"/>
    <property type="match status" value="1"/>
</dbReference>
<feature type="binding site" evidence="3">
    <location>
        <position position="91"/>
    </location>
    <ligand>
        <name>Mg(2+)</name>
        <dbReference type="ChEBI" id="CHEBI:18420"/>
        <label>1</label>
    </ligand>
</feature>
<feature type="binding site" evidence="3">
    <location>
        <begin position="82"/>
        <end position="83"/>
    </location>
    <ligand>
        <name>5-phospho-alpha-D-ribose 1-diphosphate</name>
        <dbReference type="ChEBI" id="CHEBI:58017"/>
    </ligand>
</feature>
<feature type="binding site" evidence="3">
    <location>
        <begin position="89"/>
        <end position="92"/>
    </location>
    <ligand>
        <name>5-phospho-alpha-D-ribose 1-diphosphate</name>
        <dbReference type="ChEBI" id="CHEBI:58017"/>
    </ligand>
</feature>
<keyword evidence="2 3" id="KW-0808">Transferase</keyword>
<keyword evidence="7" id="KW-1185">Reference proteome</keyword>
<dbReference type="OrthoDB" id="9806430at2"/>
<dbReference type="InterPro" id="IPR000312">
    <property type="entry name" value="Glycosyl_Trfase_fam3"/>
</dbReference>
<feature type="binding site" evidence="3">
    <location>
        <position position="165"/>
    </location>
    <ligand>
        <name>anthranilate</name>
        <dbReference type="ChEBI" id="CHEBI:16567"/>
        <label>2</label>
    </ligand>
</feature>
<keyword evidence="3" id="KW-0479">Metal-binding</keyword>
<dbReference type="InterPro" id="IPR035902">
    <property type="entry name" value="Nuc_phospho_transferase"/>
</dbReference>
<comment type="pathway">
    <text evidence="3">Amino-acid biosynthesis; L-tryptophan biosynthesis; L-tryptophan from chorismate: step 2/5.</text>
</comment>
<accession>A0A1H3WNC0</accession>
<comment type="similarity">
    <text evidence="3">Belongs to the anthranilate phosphoribosyltransferase family.</text>
</comment>
<feature type="binding site" evidence="3">
    <location>
        <position position="87"/>
    </location>
    <ligand>
        <name>5-phospho-alpha-D-ribose 1-diphosphate</name>
        <dbReference type="ChEBI" id="CHEBI:58017"/>
    </ligand>
</feature>
<dbReference type="GO" id="GO:0005829">
    <property type="term" value="C:cytosol"/>
    <property type="evidence" value="ECO:0007669"/>
    <property type="project" value="TreeGrafter"/>
</dbReference>
<dbReference type="AlphaFoldDB" id="A0A1H3WNC0"/>
<dbReference type="InterPro" id="IPR005940">
    <property type="entry name" value="Anthranilate_Pribosyl_Tfrase"/>
</dbReference>
<dbReference type="SUPFAM" id="SSF52418">
    <property type="entry name" value="Nucleoside phosphorylase/phosphoribosyltransferase catalytic domain"/>
    <property type="match status" value="1"/>
</dbReference>
<evidence type="ECO:0000256" key="2">
    <source>
        <dbReference type="ARBA" id="ARBA00022679"/>
    </source>
</evidence>
<proteinExistence type="inferred from homology"/>
<feature type="binding site" evidence="3">
    <location>
        <position position="223"/>
    </location>
    <ligand>
        <name>Mg(2+)</name>
        <dbReference type="ChEBI" id="CHEBI:18420"/>
        <label>2</label>
    </ligand>
</feature>
<dbReference type="RefSeq" id="WP_091394025.1">
    <property type="nucleotide sequence ID" value="NZ_FNQY01000003.1"/>
</dbReference>
<comment type="caution">
    <text evidence="3">Lacks conserved residue(s) required for the propagation of feature annotation.</text>
</comment>
<comment type="function">
    <text evidence="3">Catalyzes the transfer of the phosphoribosyl group of 5-phosphorylribose-1-pyrophosphate (PRPP) to anthranilate to yield N-(5'-phosphoribosyl)-anthranilate (PRA).</text>
</comment>
<dbReference type="HAMAP" id="MF_00211">
    <property type="entry name" value="TrpD"/>
    <property type="match status" value="1"/>
</dbReference>
<dbReference type="SUPFAM" id="SSF47648">
    <property type="entry name" value="Nucleoside phosphorylase/phosphoribosyltransferase N-terminal domain"/>
    <property type="match status" value="1"/>
</dbReference>
<dbReference type="Pfam" id="PF00591">
    <property type="entry name" value="Glycos_transf_3"/>
    <property type="match status" value="1"/>
</dbReference>
<dbReference type="PANTHER" id="PTHR43285">
    <property type="entry name" value="ANTHRANILATE PHOSPHORIBOSYLTRANSFERASE"/>
    <property type="match status" value="1"/>
</dbReference>
<dbReference type="EC" id="2.4.2.18" evidence="3"/>
<protein>
    <recommendedName>
        <fullName evidence="3">Anthranilate phosphoribosyltransferase</fullName>
        <ecNumber evidence="3">2.4.2.18</ecNumber>
    </recommendedName>
</protein>
<comment type="catalytic activity">
    <reaction evidence="3">
        <text>N-(5-phospho-beta-D-ribosyl)anthranilate + diphosphate = 5-phospho-alpha-D-ribose 1-diphosphate + anthranilate</text>
        <dbReference type="Rhea" id="RHEA:11768"/>
        <dbReference type="ChEBI" id="CHEBI:16567"/>
        <dbReference type="ChEBI" id="CHEBI:18277"/>
        <dbReference type="ChEBI" id="CHEBI:33019"/>
        <dbReference type="ChEBI" id="CHEBI:58017"/>
        <dbReference type="EC" id="2.4.2.18"/>
    </reaction>
</comment>
<comment type="subunit">
    <text evidence="3">Homodimer.</text>
</comment>
<sequence>MKKILQYLFDYKTLSTEAAKDILIQISKGMYTETEITAFVTVFLMRTITIDELKGFSDALLELCVKVDLGPDPLMDIVGTGGDGKNTFNISTLACFITAGAGQKVAKHGNYGATSISGSSNVMEQLGYVFKADQDKLQKELQQAGICFLHAPSFHPALKTVGPLRKNLGVRTFFNMLGPLVNPARPKYQLLGVYNLEMARLYNYLLQQSDRDFAIVHSMEGYDEISLTGDSKIITRAGEKVASAEALGKRQVSASDIFGGNTLQEAADLFRKIIHGNGSWAQNAVVLANAATALHCTGNYPSYQDAYQSAVDSLESGKALAALEKLIKINQDYQ</sequence>
<organism evidence="6 7">
    <name type="scientific">Arachidicoccus rhizosphaerae</name>
    <dbReference type="NCBI Taxonomy" id="551991"/>
    <lineage>
        <taxon>Bacteria</taxon>
        <taxon>Pseudomonadati</taxon>
        <taxon>Bacteroidota</taxon>
        <taxon>Chitinophagia</taxon>
        <taxon>Chitinophagales</taxon>
        <taxon>Chitinophagaceae</taxon>
        <taxon>Arachidicoccus</taxon>
    </lineage>
</organism>
<dbReference type="GO" id="GO:0004048">
    <property type="term" value="F:anthranilate phosphoribosyltransferase activity"/>
    <property type="evidence" value="ECO:0007669"/>
    <property type="project" value="UniProtKB-UniRule"/>
</dbReference>
<keyword evidence="1 3" id="KW-0328">Glycosyltransferase</keyword>
<dbReference type="PANTHER" id="PTHR43285:SF2">
    <property type="entry name" value="ANTHRANILATE PHOSPHORIBOSYLTRANSFERASE"/>
    <property type="match status" value="1"/>
</dbReference>
<evidence type="ECO:0000313" key="7">
    <source>
        <dbReference type="Proteomes" id="UP000199041"/>
    </source>
</evidence>
<feature type="binding site" evidence="3">
    <location>
        <position position="79"/>
    </location>
    <ligand>
        <name>anthranilate</name>
        <dbReference type="ChEBI" id="CHEBI:16567"/>
        <label>1</label>
    </ligand>
</feature>
<feature type="binding site" evidence="3">
    <location>
        <position position="224"/>
    </location>
    <ligand>
        <name>Mg(2+)</name>
        <dbReference type="ChEBI" id="CHEBI:18420"/>
        <label>2</label>
    </ligand>
</feature>
<dbReference type="Pfam" id="PF02885">
    <property type="entry name" value="Glycos_trans_3N"/>
    <property type="match status" value="1"/>
</dbReference>
<dbReference type="GO" id="GO:0000162">
    <property type="term" value="P:L-tryptophan biosynthetic process"/>
    <property type="evidence" value="ECO:0007669"/>
    <property type="project" value="UniProtKB-UniRule"/>
</dbReference>
<feature type="domain" description="Glycosyl transferase family 3" evidence="4">
    <location>
        <begin position="73"/>
        <end position="320"/>
    </location>
</feature>
<keyword evidence="3" id="KW-0460">Magnesium</keyword>
<feature type="binding site" evidence="3">
    <location>
        <position position="79"/>
    </location>
    <ligand>
        <name>5-phospho-alpha-D-ribose 1-diphosphate</name>
        <dbReference type="ChEBI" id="CHEBI:58017"/>
    </ligand>
</feature>
<dbReference type="NCBIfam" id="TIGR01245">
    <property type="entry name" value="trpD"/>
    <property type="match status" value="1"/>
</dbReference>
<comment type="cofactor">
    <cofactor evidence="3">
        <name>Mg(2+)</name>
        <dbReference type="ChEBI" id="CHEBI:18420"/>
    </cofactor>
    <text evidence="3">Binds 2 magnesium ions per monomer.</text>
</comment>